<organism evidence="1 2">
    <name type="scientific">Pisolithus microcarpus 441</name>
    <dbReference type="NCBI Taxonomy" id="765257"/>
    <lineage>
        <taxon>Eukaryota</taxon>
        <taxon>Fungi</taxon>
        <taxon>Dikarya</taxon>
        <taxon>Basidiomycota</taxon>
        <taxon>Agaricomycotina</taxon>
        <taxon>Agaricomycetes</taxon>
        <taxon>Agaricomycetidae</taxon>
        <taxon>Boletales</taxon>
        <taxon>Sclerodermatineae</taxon>
        <taxon>Pisolithaceae</taxon>
        <taxon>Pisolithus</taxon>
    </lineage>
</organism>
<dbReference type="STRING" id="765257.A0A0C9YB71"/>
<feature type="non-terminal residue" evidence="1">
    <location>
        <position position="113"/>
    </location>
</feature>
<evidence type="ECO:0000313" key="2">
    <source>
        <dbReference type="Proteomes" id="UP000054018"/>
    </source>
</evidence>
<name>A0A0C9YB71_9AGAM</name>
<reference evidence="2" key="2">
    <citation type="submission" date="2015-01" db="EMBL/GenBank/DDBJ databases">
        <title>Evolutionary Origins and Diversification of the Mycorrhizal Mutualists.</title>
        <authorList>
            <consortium name="DOE Joint Genome Institute"/>
            <consortium name="Mycorrhizal Genomics Consortium"/>
            <person name="Kohler A."/>
            <person name="Kuo A."/>
            <person name="Nagy L.G."/>
            <person name="Floudas D."/>
            <person name="Copeland A."/>
            <person name="Barry K.W."/>
            <person name="Cichocki N."/>
            <person name="Veneault-Fourrey C."/>
            <person name="LaButti K."/>
            <person name="Lindquist E.A."/>
            <person name="Lipzen A."/>
            <person name="Lundell T."/>
            <person name="Morin E."/>
            <person name="Murat C."/>
            <person name="Riley R."/>
            <person name="Ohm R."/>
            <person name="Sun H."/>
            <person name="Tunlid A."/>
            <person name="Henrissat B."/>
            <person name="Grigoriev I.V."/>
            <person name="Hibbett D.S."/>
            <person name="Martin F."/>
        </authorList>
    </citation>
    <scope>NUCLEOTIDE SEQUENCE [LARGE SCALE GENOMIC DNA]</scope>
    <source>
        <strain evidence="2">441</strain>
    </source>
</reference>
<dbReference type="HOGENOM" id="CLU_018552_1_3_1"/>
<evidence type="ECO:0000313" key="1">
    <source>
        <dbReference type="EMBL" id="KIK11259.1"/>
    </source>
</evidence>
<proteinExistence type="predicted"/>
<dbReference type="EMBL" id="KN834262">
    <property type="protein sequence ID" value="KIK11259.1"/>
    <property type="molecule type" value="Genomic_DNA"/>
</dbReference>
<gene>
    <name evidence="1" type="ORF">PISMIDRAFT_72529</name>
</gene>
<reference evidence="1 2" key="1">
    <citation type="submission" date="2014-04" db="EMBL/GenBank/DDBJ databases">
        <authorList>
            <consortium name="DOE Joint Genome Institute"/>
            <person name="Kuo A."/>
            <person name="Kohler A."/>
            <person name="Costa M.D."/>
            <person name="Nagy L.G."/>
            <person name="Floudas D."/>
            <person name="Copeland A."/>
            <person name="Barry K.W."/>
            <person name="Cichocki N."/>
            <person name="Veneault-Fourrey C."/>
            <person name="LaButti K."/>
            <person name="Lindquist E.A."/>
            <person name="Lipzen A."/>
            <person name="Lundell T."/>
            <person name="Morin E."/>
            <person name="Murat C."/>
            <person name="Sun H."/>
            <person name="Tunlid A."/>
            <person name="Henrissat B."/>
            <person name="Grigoriev I.V."/>
            <person name="Hibbett D.S."/>
            <person name="Martin F."/>
            <person name="Nordberg H.P."/>
            <person name="Cantor M.N."/>
            <person name="Hua S.X."/>
        </authorList>
    </citation>
    <scope>NUCLEOTIDE SEQUENCE [LARGE SCALE GENOMIC DNA]</scope>
    <source>
        <strain evidence="1 2">441</strain>
    </source>
</reference>
<dbReference type="Proteomes" id="UP000054018">
    <property type="component" value="Unassembled WGS sequence"/>
</dbReference>
<accession>A0A0C9YB71</accession>
<protein>
    <recommendedName>
        <fullName evidence="3">DDE Tnp4 domain-containing protein</fullName>
    </recommendedName>
</protein>
<keyword evidence="2" id="KW-1185">Reference proteome</keyword>
<sequence>VAIFLYRAGHYGNVCSPEDVSQWAGVSVGMVVNCTHHVIAALLDQHDEFVYIPGAQSEEMQCARAFTESRTCRTWKNRVFAADSSAINLYARPGMFRDGFYDQKARFLLNCQV</sequence>
<evidence type="ECO:0008006" key="3">
    <source>
        <dbReference type="Google" id="ProtNLM"/>
    </source>
</evidence>
<dbReference type="AlphaFoldDB" id="A0A0C9YB71"/>
<feature type="non-terminal residue" evidence="1">
    <location>
        <position position="1"/>
    </location>
</feature>
<dbReference type="OrthoDB" id="2687688at2759"/>